<dbReference type="InterPro" id="IPR046346">
    <property type="entry name" value="Aminoacid_DH-like_N_sf"/>
</dbReference>
<feature type="binding site" evidence="8">
    <location>
        <position position="86"/>
    </location>
    <ligand>
        <name>shikimate</name>
        <dbReference type="ChEBI" id="CHEBI:36208"/>
    </ligand>
</feature>
<feature type="binding site" evidence="8">
    <location>
        <position position="61"/>
    </location>
    <ligand>
        <name>shikimate</name>
        <dbReference type="ChEBI" id="CHEBI:36208"/>
    </ligand>
</feature>
<keyword evidence="13" id="KW-1185">Reference proteome</keyword>
<dbReference type="Pfam" id="PF01488">
    <property type="entry name" value="Shikimate_DH"/>
    <property type="match status" value="1"/>
</dbReference>
<feature type="binding site" evidence="8">
    <location>
        <position position="211"/>
    </location>
    <ligand>
        <name>NADP(+)</name>
        <dbReference type="ChEBI" id="CHEBI:58349"/>
    </ligand>
</feature>
<dbReference type="NCBIfam" id="TIGR00507">
    <property type="entry name" value="aroE"/>
    <property type="match status" value="1"/>
</dbReference>
<reference evidence="12" key="1">
    <citation type="submission" date="2021-03" db="EMBL/GenBank/DDBJ databases">
        <title>Description of Psychrosphaera ytuae sp. nov. isolated from deep sea sediment of South China Sea.</title>
        <authorList>
            <person name="Zhang J."/>
            <person name="Xu X.-D."/>
        </authorList>
    </citation>
    <scope>NUCLEOTIDE SEQUENCE</scope>
    <source>
        <strain evidence="12">MTZ26</strain>
    </source>
</reference>
<feature type="binding site" evidence="8">
    <location>
        <position position="213"/>
    </location>
    <ligand>
        <name>shikimate</name>
        <dbReference type="ChEBI" id="CHEBI:36208"/>
    </ligand>
</feature>
<dbReference type="SUPFAM" id="SSF53223">
    <property type="entry name" value="Aminoacid dehydrogenase-like, N-terminal domain"/>
    <property type="match status" value="1"/>
</dbReference>
<dbReference type="SUPFAM" id="SSF51735">
    <property type="entry name" value="NAD(P)-binding Rossmann-fold domains"/>
    <property type="match status" value="1"/>
</dbReference>
<comment type="function">
    <text evidence="8">Involved in the biosynthesis of the chorismate, which leads to the biosynthesis of aromatic amino acids. Catalyzes the reversible NADPH linked reduction of 3-dehydroshikimate (DHSA) to yield shikimate (SA).</text>
</comment>
<dbReference type="InterPro" id="IPR022893">
    <property type="entry name" value="Shikimate_DH_fam"/>
</dbReference>
<comment type="catalytic activity">
    <reaction evidence="7 8">
        <text>shikimate + NADP(+) = 3-dehydroshikimate + NADPH + H(+)</text>
        <dbReference type="Rhea" id="RHEA:17737"/>
        <dbReference type="ChEBI" id="CHEBI:15378"/>
        <dbReference type="ChEBI" id="CHEBI:16630"/>
        <dbReference type="ChEBI" id="CHEBI:36208"/>
        <dbReference type="ChEBI" id="CHEBI:57783"/>
        <dbReference type="ChEBI" id="CHEBI:58349"/>
        <dbReference type="EC" id="1.1.1.25"/>
    </reaction>
</comment>
<feature type="domain" description="SDH C-terminal" evidence="11">
    <location>
        <begin position="236"/>
        <end position="266"/>
    </location>
</feature>
<dbReference type="InterPro" id="IPR041121">
    <property type="entry name" value="SDH_C"/>
</dbReference>
<dbReference type="RefSeq" id="WP_208830788.1">
    <property type="nucleotide sequence ID" value="NZ_CP072110.1"/>
</dbReference>
<evidence type="ECO:0000256" key="8">
    <source>
        <dbReference type="HAMAP-Rule" id="MF_00222"/>
    </source>
</evidence>
<evidence type="ECO:0000256" key="6">
    <source>
        <dbReference type="ARBA" id="ARBA00023141"/>
    </source>
</evidence>
<sequence>MKTFFVIGNPIEHSKSPIIHKHFAQQCNVEISYERMFCNLDDFEDDLLNVIKGGLAGANVTMPFKERAFAMCYQVSERAQLSKATNTLTIQDGKVYGDNTDGEGLVQDLLYNGITIKDKKVLVIGAGGATRGCIPALLQQQPKQIVITNRTFEKASLIAKEIGSNTVVAKPTLELDDDYDIIINGTATSLNGQLPPVGDCIYDNATAVYDMCYQNDPTVFMQHAQKINPDIIVIDGLGMLIEQAAESFNIWFGQRPATKELREILRAS</sequence>
<feature type="binding site" evidence="8">
    <location>
        <position position="236"/>
    </location>
    <ligand>
        <name>NADP(+)</name>
        <dbReference type="ChEBI" id="CHEBI:58349"/>
    </ligand>
</feature>
<dbReference type="EMBL" id="CP072110">
    <property type="protein sequence ID" value="QTH63009.1"/>
    <property type="molecule type" value="Genomic_DNA"/>
</dbReference>
<evidence type="ECO:0000313" key="13">
    <source>
        <dbReference type="Proteomes" id="UP000682739"/>
    </source>
</evidence>
<dbReference type="Pfam" id="PF18317">
    <property type="entry name" value="SDH_C"/>
    <property type="match status" value="1"/>
</dbReference>
<feature type="binding site" evidence="8">
    <location>
        <begin position="125"/>
        <end position="129"/>
    </location>
    <ligand>
        <name>NADP(+)</name>
        <dbReference type="ChEBI" id="CHEBI:58349"/>
    </ligand>
</feature>
<feature type="domain" description="Quinate/shikimate 5-dehydrogenase/glutamyl-tRNA reductase" evidence="9">
    <location>
        <begin position="115"/>
        <end position="188"/>
    </location>
</feature>
<dbReference type="GO" id="GO:0008652">
    <property type="term" value="P:amino acid biosynthetic process"/>
    <property type="evidence" value="ECO:0007669"/>
    <property type="project" value="UniProtKB-KW"/>
</dbReference>
<keyword evidence="5 8" id="KW-0560">Oxidoreductase</keyword>
<keyword evidence="6 8" id="KW-0057">Aromatic amino acid biosynthesis</keyword>
<evidence type="ECO:0000259" key="11">
    <source>
        <dbReference type="Pfam" id="PF18317"/>
    </source>
</evidence>
<organism evidence="12 13">
    <name type="scientific">Psychrosphaera ytuae</name>
    <dbReference type="NCBI Taxonomy" id="2820710"/>
    <lineage>
        <taxon>Bacteria</taxon>
        <taxon>Pseudomonadati</taxon>
        <taxon>Pseudomonadota</taxon>
        <taxon>Gammaproteobacteria</taxon>
        <taxon>Alteromonadales</taxon>
        <taxon>Pseudoalteromonadaceae</taxon>
        <taxon>Psychrosphaera</taxon>
    </lineage>
</organism>
<dbReference type="GO" id="GO:0009423">
    <property type="term" value="P:chorismate biosynthetic process"/>
    <property type="evidence" value="ECO:0007669"/>
    <property type="project" value="UniProtKB-UniRule"/>
</dbReference>
<dbReference type="EC" id="1.1.1.25" evidence="2 8"/>
<dbReference type="KEGG" id="psym:J1N51_09615"/>
<feature type="binding site" evidence="8">
    <location>
        <begin position="149"/>
        <end position="154"/>
    </location>
    <ligand>
        <name>NADP(+)</name>
        <dbReference type="ChEBI" id="CHEBI:58349"/>
    </ligand>
</feature>
<evidence type="ECO:0000256" key="3">
    <source>
        <dbReference type="ARBA" id="ARBA00022605"/>
    </source>
</evidence>
<dbReference type="InterPro" id="IPR036291">
    <property type="entry name" value="NAD(P)-bd_dom_sf"/>
</dbReference>
<feature type="active site" description="Proton acceptor" evidence="8">
    <location>
        <position position="65"/>
    </location>
</feature>
<dbReference type="Gene3D" id="3.40.50.10860">
    <property type="entry name" value="Leucine Dehydrogenase, chain A, domain 1"/>
    <property type="match status" value="1"/>
</dbReference>
<dbReference type="CDD" id="cd01065">
    <property type="entry name" value="NAD_bind_Shikimate_DH"/>
    <property type="match status" value="1"/>
</dbReference>
<gene>
    <name evidence="8 12" type="primary">aroE</name>
    <name evidence="12" type="ORF">J1N51_09615</name>
</gene>
<dbReference type="NCBIfam" id="NF001310">
    <property type="entry name" value="PRK00258.1-2"/>
    <property type="match status" value="1"/>
</dbReference>
<dbReference type="GO" id="GO:0019632">
    <property type="term" value="P:shikimate metabolic process"/>
    <property type="evidence" value="ECO:0007669"/>
    <property type="project" value="InterPro"/>
</dbReference>
<comment type="subunit">
    <text evidence="8">Homodimer.</text>
</comment>
<dbReference type="Gene3D" id="3.40.50.720">
    <property type="entry name" value="NAD(P)-binding Rossmann-like Domain"/>
    <property type="match status" value="1"/>
</dbReference>
<dbReference type="GO" id="GO:0005829">
    <property type="term" value="C:cytosol"/>
    <property type="evidence" value="ECO:0007669"/>
    <property type="project" value="TreeGrafter"/>
</dbReference>
<comment type="similarity">
    <text evidence="8">Belongs to the shikimate dehydrogenase family.</text>
</comment>
<dbReference type="AlphaFoldDB" id="A0A975DA52"/>
<evidence type="ECO:0000256" key="2">
    <source>
        <dbReference type="ARBA" id="ARBA00012962"/>
    </source>
</evidence>
<dbReference type="Pfam" id="PF08501">
    <property type="entry name" value="Shikimate_dh_N"/>
    <property type="match status" value="1"/>
</dbReference>
<name>A0A975DA52_9GAMM</name>
<feature type="domain" description="Shikimate dehydrogenase substrate binding N-terminal" evidence="10">
    <location>
        <begin position="6"/>
        <end position="88"/>
    </location>
</feature>
<comment type="pathway">
    <text evidence="1 8">Metabolic intermediate biosynthesis; chorismate biosynthesis; chorismate from D-erythrose 4-phosphate and phosphoenolpyruvate: step 4/7.</text>
</comment>
<keyword evidence="4 8" id="KW-0521">NADP</keyword>
<evidence type="ECO:0000259" key="10">
    <source>
        <dbReference type="Pfam" id="PF08501"/>
    </source>
</evidence>
<evidence type="ECO:0000256" key="7">
    <source>
        <dbReference type="ARBA" id="ARBA00049442"/>
    </source>
</evidence>
<dbReference type="PANTHER" id="PTHR21089">
    <property type="entry name" value="SHIKIMATE DEHYDROGENASE"/>
    <property type="match status" value="1"/>
</dbReference>
<evidence type="ECO:0000256" key="5">
    <source>
        <dbReference type="ARBA" id="ARBA00023002"/>
    </source>
</evidence>
<evidence type="ECO:0000313" key="12">
    <source>
        <dbReference type="EMBL" id="QTH63009.1"/>
    </source>
</evidence>
<dbReference type="InterPro" id="IPR011342">
    <property type="entry name" value="Shikimate_DH"/>
</dbReference>
<dbReference type="FunFam" id="3.40.50.10860:FF:000006">
    <property type="entry name" value="Shikimate dehydrogenase (NADP(+))"/>
    <property type="match status" value="1"/>
</dbReference>
<accession>A0A975DA52</accession>
<dbReference type="Proteomes" id="UP000682739">
    <property type="component" value="Chromosome"/>
</dbReference>
<feature type="binding site" evidence="8">
    <location>
        <begin position="14"/>
        <end position="16"/>
    </location>
    <ligand>
        <name>shikimate</name>
        <dbReference type="ChEBI" id="CHEBI:36208"/>
    </ligand>
</feature>
<dbReference type="GO" id="GO:0009073">
    <property type="term" value="P:aromatic amino acid family biosynthetic process"/>
    <property type="evidence" value="ECO:0007669"/>
    <property type="project" value="UniProtKB-KW"/>
</dbReference>
<dbReference type="HAMAP" id="MF_00222">
    <property type="entry name" value="Shikimate_DH_AroE"/>
    <property type="match status" value="1"/>
</dbReference>
<dbReference type="GO" id="GO:0004764">
    <property type="term" value="F:shikimate 3-dehydrogenase (NADP+) activity"/>
    <property type="evidence" value="ECO:0007669"/>
    <property type="project" value="UniProtKB-UniRule"/>
</dbReference>
<keyword evidence="3 8" id="KW-0028">Amino-acid biosynthesis</keyword>
<dbReference type="InterPro" id="IPR013708">
    <property type="entry name" value="Shikimate_DH-bd_N"/>
</dbReference>
<evidence type="ECO:0000256" key="4">
    <source>
        <dbReference type="ARBA" id="ARBA00022857"/>
    </source>
</evidence>
<evidence type="ECO:0000259" key="9">
    <source>
        <dbReference type="Pfam" id="PF01488"/>
    </source>
</evidence>
<dbReference type="InterPro" id="IPR006151">
    <property type="entry name" value="Shikm_DH/Glu-tRNA_Rdtase"/>
</dbReference>
<feature type="binding site" evidence="8">
    <location>
        <position position="101"/>
    </location>
    <ligand>
        <name>shikimate</name>
        <dbReference type="ChEBI" id="CHEBI:36208"/>
    </ligand>
</feature>
<feature type="binding site" evidence="8">
    <location>
        <position position="243"/>
    </location>
    <ligand>
        <name>shikimate</name>
        <dbReference type="ChEBI" id="CHEBI:36208"/>
    </ligand>
</feature>
<dbReference type="PANTHER" id="PTHR21089:SF1">
    <property type="entry name" value="BIFUNCTIONAL 3-DEHYDROQUINATE DEHYDRATASE_SHIKIMATE DEHYDROGENASE, CHLOROPLASTIC"/>
    <property type="match status" value="1"/>
</dbReference>
<protein>
    <recommendedName>
        <fullName evidence="2 8">Shikimate dehydrogenase (NADP(+))</fullName>
        <shortName evidence="8">SDH</shortName>
        <ecNumber evidence="2 8">1.1.1.25</ecNumber>
    </recommendedName>
</protein>
<proteinExistence type="inferred from homology"/>
<dbReference type="GO" id="GO:0050661">
    <property type="term" value="F:NADP binding"/>
    <property type="evidence" value="ECO:0007669"/>
    <property type="project" value="InterPro"/>
</dbReference>
<feature type="binding site" evidence="8">
    <location>
        <position position="77"/>
    </location>
    <ligand>
        <name>NADP(+)</name>
        <dbReference type="ChEBI" id="CHEBI:58349"/>
    </ligand>
</feature>
<evidence type="ECO:0000256" key="1">
    <source>
        <dbReference type="ARBA" id="ARBA00004871"/>
    </source>
</evidence>